<accession>A0A9N9KY30</accession>
<gene>
    <name evidence="1" type="ORF">HYFRA_00004610</name>
</gene>
<proteinExistence type="predicted"/>
<sequence>MEVHFAWVHAALRKLANDRKMPKTGLERFNEFVKRDDPTKSLYQDKCVRALDERVVPNA</sequence>
<evidence type="ECO:0000313" key="2">
    <source>
        <dbReference type="Proteomes" id="UP000696280"/>
    </source>
</evidence>
<reference evidence="1" key="1">
    <citation type="submission" date="2021-07" db="EMBL/GenBank/DDBJ databases">
        <authorList>
            <person name="Durling M."/>
        </authorList>
    </citation>
    <scope>NUCLEOTIDE SEQUENCE</scope>
</reference>
<keyword evidence="2" id="KW-1185">Reference proteome</keyword>
<dbReference type="AlphaFoldDB" id="A0A9N9KY30"/>
<name>A0A9N9KY30_9HELO</name>
<dbReference type="Proteomes" id="UP000696280">
    <property type="component" value="Unassembled WGS sequence"/>
</dbReference>
<protein>
    <submittedName>
        <fullName evidence="1">Uncharacterized protein</fullName>
    </submittedName>
</protein>
<evidence type="ECO:0000313" key="1">
    <source>
        <dbReference type="EMBL" id="CAG8954688.1"/>
    </source>
</evidence>
<comment type="caution">
    <text evidence="1">The sequence shown here is derived from an EMBL/GenBank/DDBJ whole genome shotgun (WGS) entry which is preliminary data.</text>
</comment>
<organism evidence="1 2">
    <name type="scientific">Hymenoscyphus fraxineus</name>
    <dbReference type="NCBI Taxonomy" id="746836"/>
    <lineage>
        <taxon>Eukaryota</taxon>
        <taxon>Fungi</taxon>
        <taxon>Dikarya</taxon>
        <taxon>Ascomycota</taxon>
        <taxon>Pezizomycotina</taxon>
        <taxon>Leotiomycetes</taxon>
        <taxon>Helotiales</taxon>
        <taxon>Helotiaceae</taxon>
        <taxon>Hymenoscyphus</taxon>
    </lineage>
</organism>
<dbReference type="EMBL" id="CAJVRL010000057">
    <property type="protein sequence ID" value="CAG8954688.1"/>
    <property type="molecule type" value="Genomic_DNA"/>
</dbReference>